<dbReference type="STRING" id="1121301.SAMN02745912_01631"/>
<name>A0A1M6NAI2_PARC5</name>
<dbReference type="EMBL" id="FRAG01000016">
    <property type="protein sequence ID" value="SHJ92664.1"/>
    <property type="molecule type" value="Genomic_DNA"/>
</dbReference>
<protein>
    <submittedName>
        <fullName evidence="1">Uncharacterized protein</fullName>
    </submittedName>
</protein>
<reference evidence="1 2" key="1">
    <citation type="submission" date="2016-11" db="EMBL/GenBank/DDBJ databases">
        <authorList>
            <person name="Jaros S."/>
            <person name="Januszkiewicz K."/>
            <person name="Wedrychowicz H."/>
        </authorList>
    </citation>
    <scope>NUCLEOTIDE SEQUENCE [LARGE SCALE GENOMIC DNA]</scope>
    <source>
        <strain evidence="1 2">DSM 15212</strain>
    </source>
</reference>
<accession>A0A1M6NAI2</accession>
<dbReference type="RefSeq" id="WP_073148767.1">
    <property type="nucleotide sequence ID" value="NZ_FRAG01000016.1"/>
</dbReference>
<organism evidence="1 2">
    <name type="scientific">Paramaledivibacter caminithermalis (strain DSM 15212 / CIP 107654 / DViRD3)</name>
    <name type="common">Clostridium caminithermale</name>
    <dbReference type="NCBI Taxonomy" id="1121301"/>
    <lineage>
        <taxon>Bacteria</taxon>
        <taxon>Bacillati</taxon>
        <taxon>Bacillota</taxon>
        <taxon>Clostridia</taxon>
        <taxon>Peptostreptococcales</taxon>
        <taxon>Caminicellaceae</taxon>
        <taxon>Paramaledivibacter</taxon>
    </lineage>
</organism>
<gene>
    <name evidence="1" type="ORF">SAMN02745912_01631</name>
</gene>
<dbReference type="Proteomes" id="UP000184465">
    <property type="component" value="Unassembled WGS sequence"/>
</dbReference>
<evidence type="ECO:0000313" key="1">
    <source>
        <dbReference type="EMBL" id="SHJ92664.1"/>
    </source>
</evidence>
<sequence>MVNKPISQRILDVLRLNELKSGTVLTQGKVYQMIKESKINFDDVKTNKSRPNKESTILNHIRAVFQNPIFSKQLIDKSKELTDLDKNIKYQYILNTDLKSEDIK</sequence>
<evidence type="ECO:0000313" key="2">
    <source>
        <dbReference type="Proteomes" id="UP000184465"/>
    </source>
</evidence>
<keyword evidence="2" id="KW-1185">Reference proteome</keyword>
<dbReference type="AlphaFoldDB" id="A0A1M6NAI2"/>
<proteinExistence type="predicted"/>